<evidence type="ECO:0000256" key="2">
    <source>
        <dbReference type="SAM" id="MobiDB-lite"/>
    </source>
</evidence>
<dbReference type="Pfam" id="PF03959">
    <property type="entry name" value="FSH1"/>
    <property type="match status" value="1"/>
</dbReference>
<dbReference type="RefSeq" id="XP_046015644.1">
    <property type="nucleotide sequence ID" value="XM_046163621.1"/>
</dbReference>
<sequence>MKFLCLHGAGTSGAIFKAQTAAFRARLPLGRHSFEFIDGPHELSTSKLPGGAGLDSGSGSGSGSDGRLLPISPFFPPPYYTFLRSYTDQEELDAAPEYVLSHILREVKATGIPYDACLCFSQGAAVVAGLLMRHATEVEAARIAAAAAAAAENCSRNDGQCADERHEENNAAATTEAANPNKRCRAVTPPPPPPPFKAVLFICGGPPLPILESLGPPGAAAGIQVSQKAWDITAMTGEDLARKTRLMGEQLRQILARNSPSFSSSSSSPLLPGTAAARDQGKPLPPPGSRPFKSPWDDLSTLSHDAQGIISGNKHQDPRQLPTSFPLNPLQAQPTTAESDEGRHNHHLADVYGLDLRPPLPASAKISIPTAHVYGVKDPRYPAAIQLALFCDPACRRVFDTRAGHEIPRDKAVSDEIADMIAWLEDTVNKNDRANVDG</sequence>
<organism evidence="4 5">
    <name type="scientific">Microdochium trichocladiopsis</name>
    <dbReference type="NCBI Taxonomy" id="1682393"/>
    <lineage>
        <taxon>Eukaryota</taxon>
        <taxon>Fungi</taxon>
        <taxon>Dikarya</taxon>
        <taxon>Ascomycota</taxon>
        <taxon>Pezizomycotina</taxon>
        <taxon>Sordariomycetes</taxon>
        <taxon>Xylariomycetidae</taxon>
        <taxon>Xylariales</taxon>
        <taxon>Microdochiaceae</taxon>
        <taxon>Microdochium</taxon>
    </lineage>
</organism>
<dbReference type="OrthoDB" id="2094269at2759"/>
<dbReference type="GO" id="GO:0019748">
    <property type="term" value="P:secondary metabolic process"/>
    <property type="evidence" value="ECO:0007669"/>
    <property type="project" value="TreeGrafter"/>
</dbReference>
<protein>
    <recommendedName>
        <fullName evidence="3">Serine hydrolase domain-containing protein</fullName>
    </recommendedName>
</protein>
<feature type="region of interest" description="Disordered" evidence="2">
    <location>
        <begin position="45"/>
        <end position="64"/>
    </location>
</feature>
<feature type="compositionally biased region" description="Low complexity" evidence="2">
    <location>
        <begin position="259"/>
        <end position="272"/>
    </location>
</feature>
<proteinExistence type="predicted"/>
<dbReference type="InterPro" id="IPR050593">
    <property type="entry name" value="LovG"/>
</dbReference>
<evidence type="ECO:0000259" key="3">
    <source>
        <dbReference type="Pfam" id="PF03959"/>
    </source>
</evidence>
<name>A0A9P9BWY4_9PEZI</name>
<evidence type="ECO:0000256" key="1">
    <source>
        <dbReference type="ARBA" id="ARBA00022801"/>
    </source>
</evidence>
<feature type="compositionally biased region" description="Polar residues" evidence="2">
    <location>
        <begin position="321"/>
        <end position="337"/>
    </location>
</feature>
<gene>
    <name evidence="4" type="ORF">B0I36DRAFT_93944</name>
</gene>
<comment type="caution">
    <text evidence="4">The sequence shown here is derived from an EMBL/GenBank/DDBJ whole genome shotgun (WGS) entry which is preliminary data.</text>
</comment>
<keyword evidence="1" id="KW-0378">Hydrolase</keyword>
<dbReference type="EMBL" id="JAGTJQ010000003">
    <property type="protein sequence ID" value="KAH7035551.1"/>
    <property type="molecule type" value="Genomic_DNA"/>
</dbReference>
<dbReference type="Proteomes" id="UP000756346">
    <property type="component" value="Unassembled WGS sequence"/>
</dbReference>
<reference evidence="4" key="1">
    <citation type="journal article" date="2021" name="Nat. Commun.">
        <title>Genetic determinants of endophytism in the Arabidopsis root mycobiome.</title>
        <authorList>
            <person name="Mesny F."/>
            <person name="Miyauchi S."/>
            <person name="Thiergart T."/>
            <person name="Pickel B."/>
            <person name="Atanasova L."/>
            <person name="Karlsson M."/>
            <person name="Huettel B."/>
            <person name="Barry K.W."/>
            <person name="Haridas S."/>
            <person name="Chen C."/>
            <person name="Bauer D."/>
            <person name="Andreopoulos W."/>
            <person name="Pangilinan J."/>
            <person name="LaButti K."/>
            <person name="Riley R."/>
            <person name="Lipzen A."/>
            <person name="Clum A."/>
            <person name="Drula E."/>
            <person name="Henrissat B."/>
            <person name="Kohler A."/>
            <person name="Grigoriev I.V."/>
            <person name="Martin F.M."/>
            <person name="Hacquard S."/>
        </authorList>
    </citation>
    <scope>NUCLEOTIDE SEQUENCE</scope>
    <source>
        <strain evidence="4">MPI-CAGE-CH-0230</strain>
    </source>
</reference>
<feature type="region of interest" description="Disordered" evidence="2">
    <location>
        <begin position="167"/>
        <end position="186"/>
    </location>
</feature>
<feature type="compositionally biased region" description="Low complexity" evidence="2">
    <location>
        <begin position="170"/>
        <end position="179"/>
    </location>
</feature>
<dbReference type="PANTHER" id="PTHR48070">
    <property type="entry name" value="ESTERASE OVCA2"/>
    <property type="match status" value="1"/>
</dbReference>
<dbReference type="PANTHER" id="PTHR48070:SF7">
    <property type="entry name" value="SERINE HYDROLASE FSH DOMAIN-CONTAINING PROTEIN-RELATED"/>
    <property type="match status" value="1"/>
</dbReference>
<dbReference type="InterPro" id="IPR005645">
    <property type="entry name" value="FSH-like_dom"/>
</dbReference>
<evidence type="ECO:0000313" key="5">
    <source>
        <dbReference type="Proteomes" id="UP000756346"/>
    </source>
</evidence>
<dbReference type="SUPFAM" id="SSF53474">
    <property type="entry name" value="alpha/beta-Hydrolases"/>
    <property type="match status" value="1"/>
</dbReference>
<feature type="compositionally biased region" description="Gly residues" evidence="2">
    <location>
        <begin position="50"/>
        <end position="64"/>
    </location>
</feature>
<dbReference type="GO" id="GO:0005634">
    <property type="term" value="C:nucleus"/>
    <property type="evidence" value="ECO:0007669"/>
    <property type="project" value="TreeGrafter"/>
</dbReference>
<accession>A0A9P9BWY4</accession>
<dbReference type="InterPro" id="IPR029058">
    <property type="entry name" value="AB_hydrolase_fold"/>
</dbReference>
<evidence type="ECO:0000313" key="4">
    <source>
        <dbReference type="EMBL" id="KAH7035551.1"/>
    </source>
</evidence>
<dbReference type="Gene3D" id="3.40.50.1820">
    <property type="entry name" value="alpha/beta hydrolase"/>
    <property type="match status" value="1"/>
</dbReference>
<dbReference type="AlphaFoldDB" id="A0A9P9BWY4"/>
<dbReference type="GeneID" id="70193167"/>
<feature type="domain" description="Serine hydrolase" evidence="3">
    <location>
        <begin position="2"/>
        <end position="138"/>
    </location>
</feature>
<feature type="region of interest" description="Disordered" evidence="2">
    <location>
        <begin position="257"/>
        <end position="342"/>
    </location>
</feature>
<dbReference type="GO" id="GO:0005737">
    <property type="term" value="C:cytoplasm"/>
    <property type="evidence" value="ECO:0007669"/>
    <property type="project" value="TreeGrafter"/>
</dbReference>
<dbReference type="GO" id="GO:0016787">
    <property type="term" value="F:hydrolase activity"/>
    <property type="evidence" value="ECO:0007669"/>
    <property type="project" value="UniProtKB-KW"/>
</dbReference>
<keyword evidence="5" id="KW-1185">Reference proteome</keyword>